<evidence type="ECO:0000256" key="3">
    <source>
        <dbReference type="ARBA" id="ARBA00023136"/>
    </source>
</evidence>
<feature type="region of interest" description="Disordered" evidence="5">
    <location>
        <begin position="39"/>
        <end position="87"/>
    </location>
</feature>
<dbReference type="GO" id="GO:0016757">
    <property type="term" value="F:glycosyltransferase activity"/>
    <property type="evidence" value="ECO:0007669"/>
    <property type="project" value="InterPro"/>
</dbReference>
<dbReference type="GO" id="GO:0016020">
    <property type="term" value="C:membrane"/>
    <property type="evidence" value="ECO:0007669"/>
    <property type="project" value="UniProtKB-SubCell"/>
</dbReference>
<dbReference type="PANTHER" id="PTHR48261:SF2">
    <property type="entry name" value="ACETYLGLUCOSAMINYLTRANSFERASE"/>
    <property type="match status" value="1"/>
</dbReference>
<feature type="compositionally biased region" description="Pro residues" evidence="5">
    <location>
        <begin position="59"/>
        <end position="86"/>
    </location>
</feature>
<evidence type="ECO:0000259" key="6">
    <source>
        <dbReference type="Pfam" id="PF09258"/>
    </source>
</evidence>
<dbReference type="EMBL" id="JAUKUA010000009">
    <property type="protein sequence ID" value="KAK0702142.1"/>
    <property type="molecule type" value="Genomic_DNA"/>
</dbReference>
<keyword evidence="8" id="KW-1185">Reference proteome</keyword>
<dbReference type="Proteomes" id="UP001172102">
    <property type="component" value="Unassembled WGS sequence"/>
</dbReference>
<dbReference type="InterPro" id="IPR015338">
    <property type="entry name" value="GT64_dom"/>
</dbReference>
<organism evidence="7 8">
    <name type="scientific">Lasiosphaeris hirsuta</name>
    <dbReference type="NCBI Taxonomy" id="260670"/>
    <lineage>
        <taxon>Eukaryota</taxon>
        <taxon>Fungi</taxon>
        <taxon>Dikarya</taxon>
        <taxon>Ascomycota</taxon>
        <taxon>Pezizomycotina</taxon>
        <taxon>Sordariomycetes</taxon>
        <taxon>Sordariomycetidae</taxon>
        <taxon>Sordariales</taxon>
        <taxon>Lasiosphaeriaceae</taxon>
        <taxon>Lasiosphaeris</taxon>
    </lineage>
</organism>
<name>A0AA40DIN2_9PEZI</name>
<evidence type="ECO:0000256" key="5">
    <source>
        <dbReference type="SAM" id="MobiDB-lite"/>
    </source>
</evidence>
<sequence>MRHEFSEGLRGLTLKKLGIISCSFFVAATLTLSLLSPNKSADPSLKPDPLDAVTSAPVPNSPPLPSESPASPEPCYPPPESPPIVPETPLVPSGYVAACGNDTHAEARRLWLEADARYAHLMDDKFTIAIPTFRRPDVLNTTLTRLLRDKIPSLLEIVIIWNELDKTPPPDFVSKHGVNVRYRMSERNSLNMRLIPFAEYRTQAILQHDDDVWYEPADLEFVFRTWRQLGRYRVTGALPRCYSRNDKGVLSYGQCREGQDWYALVLTNLAFVHISLMDYYSSDEPIPTLIREHVDEVFNCEDLAINYIASMLTCNGPLHVMGKEHYYNQDPKGGISTSGGHMSRRHACLNYFEQVIGFFPLVHSMGSIQRGVPHFA</sequence>
<gene>
    <name evidence="7" type="ORF">B0H67DRAFT_558459</name>
</gene>
<dbReference type="InterPro" id="IPR004263">
    <property type="entry name" value="Exostosin"/>
</dbReference>
<keyword evidence="3" id="KW-0472">Membrane</keyword>
<keyword evidence="2 7" id="KW-0808">Transferase</keyword>
<proteinExistence type="predicted"/>
<evidence type="ECO:0000256" key="2">
    <source>
        <dbReference type="ARBA" id="ARBA00022679"/>
    </source>
</evidence>
<dbReference type="PANTHER" id="PTHR48261">
    <property type="entry name" value="ACETYLGLUCOSAMINYLTRANSFERASE"/>
    <property type="match status" value="1"/>
</dbReference>
<evidence type="ECO:0000256" key="1">
    <source>
        <dbReference type="ARBA" id="ARBA00004370"/>
    </source>
</evidence>
<evidence type="ECO:0000313" key="8">
    <source>
        <dbReference type="Proteomes" id="UP001172102"/>
    </source>
</evidence>
<reference evidence="7" key="1">
    <citation type="submission" date="2023-06" db="EMBL/GenBank/DDBJ databases">
        <title>Genome-scale phylogeny and comparative genomics of the fungal order Sordariales.</title>
        <authorList>
            <consortium name="Lawrence Berkeley National Laboratory"/>
            <person name="Hensen N."/>
            <person name="Bonometti L."/>
            <person name="Westerberg I."/>
            <person name="Brannstrom I.O."/>
            <person name="Guillou S."/>
            <person name="Cros-Aarteil S."/>
            <person name="Calhoun S."/>
            <person name="Haridas S."/>
            <person name="Kuo A."/>
            <person name="Mondo S."/>
            <person name="Pangilinan J."/>
            <person name="Riley R."/>
            <person name="Labutti K."/>
            <person name="Andreopoulos B."/>
            <person name="Lipzen A."/>
            <person name="Chen C."/>
            <person name="Yanf M."/>
            <person name="Daum C."/>
            <person name="Ng V."/>
            <person name="Clum A."/>
            <person name="Steindorff A."/>
            <person name="Ohm R."/>
            <person name="Martin F."/>
            <person name="Silar P."/>
            <person name="Natvig D."/>
            <person name="Lalanne C."/>
            <person name="Gautier V."/>
            <person name="Ament-Velasquez S.L."/>
            <person name="Kruys A."/>
            <person name="Hutchinson M.I."/>
            <person name="Powell A.J."/>
            <person name="Barry K."/>
            <person name="Miller A.N."/>
            <person name="Grigoriev I.V."/>
            <person name="Debuchy R."/>
            <person name="Gladieux P."/>
            <person name="Thoren M.H."/>
            <person name="Johannesson H."/>
        </authorList>
    </citation>
    <scope>NUCLEOTIDE SEQUENCE</scope>
    <source>
        <strain evidence="7">SMH4607-1</strain>
    </source>
</reference>
<dbReference type="SUPFAM" id="SSF53448">
    <property type="entry name" value="Nucleotide-diphospho-sugar transferases"/>
    <property type="match status" value="1"/>
</dbReference>
<keyword evidence="4" id="KW-1015">Disulfide bond</keyword>
<accession>A0AA40DIN2</accession>
<evidence type="ECO:0000313" key="7">
    <source>
        <dbReference type="EMBL" id="KAK0702142.1"/>
    </source>
</evidence>
<protein>
    <submittedName>
        <fullName evidence="7">Glycosyl transferase family 64 domain-containing protein</fullName>
    </submittedName>
</protein>
<feature type="domain" description="Glycosyl transferase 64" evidence="6">
    <location>
        <begin position="126"/>
        <end position="368"/>
    </location>
</feature>
<dbReference type="Gene3D" id="3.90.550.10">
    <property type="entry name" value="Spore Coat Polysaccharide Biosynthesis Protein SpsA, Chain A"/>
    <property type="match status" value="1"/>
</dbReference>
<dbReference type="AlphaFoldDB" id="A0AA40DIN2"/>
<evidence type="ECO:0000256" key="4">
    <source>
        <dbReference type="ARBA" id="ARBA00023157"/>
    </source>
</evidence>
<comment type="subcellular location">
    <subcellularLocation>
        <location evidence="1">Membrane</location>
    </subcellularLocation>
</comment>
<dbReference type="Pfam" id="PF09258">
    <property type="entry name" value="Glyco_transf_64"/>
    <property type="match status" value="1"/>
</dbReference>
<dbReference type="InterPro" id="IPR029044">
    <property type="entry name" value="Nucleotide-diphossugar_trans"/>
</dbReference>
<comment type="caution">
    <text evidence="7">The sequence shown here is derived from an EMBL/GenBank/DDBJ whole genome shotgun (WGS) entry which is preliminary data.</text>
</comment>